<evidence type="ECO:0000313" key="3">
    <source>
        <dbReference type="Proteomes" id="UP000031521"/>
    </source>
</evidence>
<accession>A0A0B5DXR3</accession>
<dbReference type="Gene3D" id="3.90.550.10">
    <property type="entry name" value="Spore Coat Polysaccharide Biosynthesis Protein SpsA, Chain A"/>
    <property type="match status" value="1"/>
</dbReference>
<protein>
    <submittedName>
        <fullName evidence="2">Succinoglycan biosynthesis protein ExoM</fullName>
    </submittedName>
</protein>
<dbReference type="InterPro" id="IPR050834">
    <property type="entry name" value="Glycosyltransf_2"/>
</dbReference>
<dbReference type="InterPro" id="IPR029044">
    <property type="entry name" value="Nucleotide-diphossugar_trans"/>
</dbReference>
<dbReference type="STRING" id="1208324.P73_3074"/>
<gene>
    <name evidence="2" type="ORF">P73_3074</name>
</gene>
<feature type="domain" description="Glycosyltransferase 2-like" evidence="1">
    <location>
        <begin position="21"/>
        <end position="168"/>
    </location>
</feature>
<dbReference type="PANTHER" id="PTHR43685">
    <property type="entry name" value="GLYCOSYLTRANSFERASE"/>
    <property type="match status" value="1"/>
</dbReference>
<name>A0A0B5DXR3_9RHOB</name>
<evidence type="ECO:0000259" key="1">
    <source>
        <dbReference type="Pfam" id="PF00535"/>
    </source>
</evidence>
<dbReference type="Pfam" id="PF00535">
    <property type="entry name" value="Glycos_transf_2"/>
    <property type="match status" value="1"/>
</dbReference>
<dbReference type="AlphaFoldDB" id="A0A0B5DXR3"/>
<proteinExistence type="predicted"/>
<dbReference type="EMBL" id="CP004393">
    <property type="protein sequence ID" value="AJE47789.1"/>
    <property type="molecule type" value="Genomic_DNA"/>
</dbReference>
<evidence type="ECO:0000313" key="2">
    <source>
        <dbReference type="EMBL" id="AJE47789.1"/>
    </source>
</evidence>
<dbReference type="OrthoDB" id="6116224at2"/>
<organism evidence="2 3">
    <name type="scientific">Celeribacter indicus</name>
    <dbReference type="NCBI Taxonomy" id="1208324"/>
    <lineage>
        <taxon>Bacteria</taxon>
        <taxon>Pseudomonadati</taxon>
        <taxon>Pseudomonadota</taxon>
        <taxon>Alphaproteobacteria</taxon>
        <taxon>Rhodobacterales</taxon>
        <taxon>Roseobacteraceae</taxon>
        <taxon>Celeribacter</taxon>
    </lineage>
</organism>
<dbReference type="KEGG" id="cid:P73_3074"/>
<dbReference type="InterPro" id="IPR001173">
    <property type="entry name" value="Glyco_trans_2-like"/>
</dbReference>
<dbReference type="PANTHER" id="PTHR43685:SF2">
    <property type="entry name" value="GLYCOSYLTRANSFERASE 2-LIKE DOMAIN-CONTAINING PROTEIN"/>
    <property type="match status" value="1"/>
</dbReference>
<dbReference type="HOGENOM" id="CLU_025996_3_0_5"/>
<sequence>MNIPVETTKARLPVEEAVLLSVGICTFRRPSLGMTLRSVAAQTLPDGYRIEVIVADNDGEATLGAQIGALAAETGLEIRYVHAPERNISIARNACLEAAGGDALIFIDDDELAEPDWIARLVETWRASGANVIFGPSHAVYPEGTPDWMVANDVHSNIPLSRGGVVETGYSCNVLLDRRSRRVREARFGEEFGRTGGEDTDFFFRLHRAGVRMGIAMEAVVREPVAQARLSTEWVLRRRYATGQNYGHCVMSAGLRVSPLDRAELALRSAAKVAFCLARALLAAFRERRRLFWLSRAIFHAGVAHGALRPPRRAHYGGAET</sequence>
<keyword evidence="3" id="KW-1185">Reference proteome</keyword>
<dbReference type="RefSeq" id="WP_052453326.1">
    <property type="nucleotide sequence ID" value="NZ_CP004393.1"/>
</dbReference>
<dbReference type="Proteomes" id="UP000031521">
    <property type="component" value="Chromosome"/>
</dbReference>
<reference evidence="2 3" key="1">
    <citation type="journal article" date="2014" name="Int. J. Syst. Evol. Microbiol.">
        <title>Celeribacter indicus sp. nov., a polycyclic aromatic hydrocarbon-degrading bacterium from deep-sea sediment and reclassification of Huaishuia halophila as Celeribacter halophilus comb. nov.</title>
        <authorList>
            <person name="Lai Q."/>
            <person name="Cao J."/>
            <person name="Yuan J."/>
            <person name="Li F."/>
            <person name="Shao Z."/>
        </authorList>
    </citation>
    <scope>NUCLEOTIDE SEQUENCE [LARGE SCALE GENOMIC DNA]</scope>
    <source>
        <strain evidence="2">P73</strain>
    </source>
</reference>
<dbReference type="CDD" id="cd00761">
    <property type="entry name" value="Glyco_tranf_GTA_type"/>
    <property type="match status" value="1"/>
</dbReference>
<dbReference type="SUPFAM" id="SSF53448">
    <property type="entry name" value="Nucleotide-diphospho-sugar transferases"/>
    <property type="match status" value="1"/>
</dbReference>